<dbReference type="InterPro" id="IPR019734">
    <property type="entry name" value="TPR_rpt"/>
</dbReference>
<evidence type="ECO:0000256" key="19">
    <source>
        <dbReference type="PROSITE-ProRule" id="PRU00339"/>
    </source>
</evidence>
<name>A0AAD5MDD7_PYTIN</name>
<dbReference type="GO" id="GO:0010276">
    <property type="term" value="F:phytol kinase activity"/>
    <property type="evidence" value="ECO:0007669"/>
    <property type="project" value="UniProtKB-EC"/>
</dbReference>
<keyword evidence="4" id="KW-0150">Chloroplast</keyword>
<comment type="subcellular location">
    <subcellularLocation>
        <location evidence="1">Membrane</location>
        <topology evidence="1">Multi-pass membrane protein</topology>
    </subcellularLocation>
    <subcellularLocation>
        <location evidence="2">Plastid</location>
        <location evidence="2">Chloroplast</location>
    </subcellularLocation>
</comment>
<dbReference type="InterPro" id="IPR002893">
    <property type="entry name" value="Znf_MYND"/>
</dbReference>
<comment type="caution">
    <text evidence="21">The sequence shown here is derived from an EMBL/GenBank/DDBJ whole genome shotgun (WGS) entry which is preliminary data.</text>
</comment>
<gene>
    <name evidence="21" type="ORF">P43SY_003808</name>
</gene>
<evidence type="ECO:0000256" key="10">
    <source>
        <dbReference type="ARBA" id="ARBA00022777"/>
    </source>
</evidence>
<evidence type="ECO:0000256" key="1">
    <source>
        <dbReference type="ARBA" id="ARBA00004141"/>
    </source>
</evidence>
<dbReference type="EMBL" id="JAKCXM010000077">
    <property type="protein sequence ID" value="KAJ0403696.1"/>
    <property type="molecule type" value="Genomic_DNA"/>
</dbReference>
<evidence type="ECO:0000256" key="11">
    <source>
        <dbReference type="ARBA" id="ARBA00022833"/>
    </source>
</evidence>
<evidence type="ECO:0000256" key="7">
    <source>
        <dbReference type="ARBA" id="ARBA00022692"/>
    </source>
</evidence>
<sequence>MPYHYPKIEVIMASAMGYSHMRAVSREDSAQEYLRLVHESNAAQELSKRGQLDEAERRYRKLLVEKPAAGFDDVAVALTKHHLGEVLRRRGKLDEAEALLKEALAVRERHDRAAKIAVALSDSNITRDELAKVYEARGDCALALATRVPGKRICGNGDCQQLDYSELHACSRCRCVFYCSKGCQRADWKARHRAVCQPADAAP</sequence>
<dbReference type="InterPro" id="IPR011990">
    <property type="entry name" value="TPR-like_helical_dom_sf"/>
</dbReference>
<keyword evidence="5" id="KW-0934">Plastid</keyword>
<reference evidence="21" key="1">
    <citation type="submission" date="2021-12" db="EMBL/GenBank/DDBJ databases">
        <title>Prjna785345.</title>
        <authorList>
            <person name="Rujirawat T."/>
            <person name="Krajaejun T."/>
        </authorList>
    </citation>
    <scope>NUCLEOTIDE SEQUENCE</scope>
    <source>
        <strain evidence="21">Pi057C3</strain>
    </source>
</reference>
<dbReference type="SUPFAM" id="SSF144232">
    <property type="entry name" value="HIT/MYND zinc finger-like"/>
    <property type="match status" value="1"/>
</dbReference>
<evidence type="ECO:0000256" key="12">
    <source>
        <dbReference type="ARBA" id="ARBA00022946"/>
    </source>
</evidence>
<keyword evidence="7" id="KW-0812">Transmembrane</keyword>
<dbReference type="SUPFAM" id="SSF48452">
    <property type="entry name" value="TPR-like"/>
    <property type="match status" value="1"/>
</dbReference>
<keyword evidence="8" id="KW-0479">Metal-binding</keyword>
<evidence type="ECO:0000313" key="21">
    <source>
        <dbReference type="EMBL" id="KAJ0403696.1"/>
    </source>
</evidence>
<evidence type="ECO:0000256" key="8">
    <source>
        <dbReference type="ARBA" id="ARBA00022723"/>
    </source>
</evidence>
<evidence type="ECO:0000256" key="18">
    <source>
        <dbReference type="PROSITE-ProRule" id="PRU00134"/>
    </source>
</evidence>
<dbReference type="Pfam" id="PF01753">
    <property type="entry name" value="zf-MYND"/>
    <property type="match status" value="1"/>
</dbReference>
<evidence type="ECO:0000256" key="4">
    <source>
        <dbReference type="ARBA" id="ARBA00022528"/>
    </source>
</evidence>
<dbReference type="Proteomes" id="UP001209570">
    <property type="component" value="Unassembled WGS sequence"/>
</dbReference>
<evidence type="ECO:0000313" key="22">
    <source>
        <dbReference type="Proteomes" id="UP001209570"/>
    </source>
</evidence>
<organism evidence="21 22">
    <name type="scientific">Pythium insidiosum</name>
    <name type="common">Pythiosis disease agent</name>
    <dbReference type="NCBI Taxonomy" id="114742"/>
    <lineage>
        <taxon>Eukaryota</taxon>
        <taxon>Sar</taxon>
        <taxon>Stramenopiles</taxon>
        <taxon>Oomycota</taxon>
        <taxon>Peronosporomycetes</taxon>
        <taxon>Pythiales</taxon>
        <taxon>Pythiaceae</taxon>
        <taxon>Pythium</taxon>
    </lineage>
</organism>
<keyword evidence="14" id="KW-0472">Membrane</keyword>
<dbReference type="PROSITE" id="PS50005">
    <property type="entry name" value="TPR"/>
    <property type="match status" value="1"/>
</dbReference>
<dbReference type="InterPro" id="IPR039606">
    <property type="entry name" value="Phytol/farnesol_kinase"/>
</dbReference>
<keyword evidence="11" id="KW-0862">Zinc</keyword>
<keyword evidence="13" id="KW-1133">Transmembrane helix</keyword>
<dbReference type="Pfam" id="PF13374">
    <property type="entry name" value="TPR_10"/>
    <property type="match status" value="1"/>
</dbReference>
<evidence type="ECO:0000256" key="9">
    <source>
        <dbReference type="ARBA" id="ARBA00022771"/>
    </source>
</evidence>
<comment type="similarity">
    <text evidence="3">Belongs to the polyprenol kinase family.</text>
</comment>
<dbReference type="AlphaFoldDB" id="A0AAD5MDD7"/>
<dbReference type="GO" id="GO:0009507">
    <property type="term" value="C:chloroplast"/>
    <property type="evidence" value="ECO:0007669"/>
    <property type="project" value="UniProtKB-SubCell"/>
</dbReference>
<feature type="domain" description="MYND-type" evidence="20">
    <location>
        <begin position="151"/>
        <end position="196"/>
    </location>
</feature>
<dbReference type="EC" id="2.7.1.182" evidence="16"/>
<keyword evidence="9 18" id="KW-0863">Zinc-finger</keyword>
<dbReference type="GO" id="GO:0008270">
    <property type="term" value="F:zinc ion binding"/>
    <property type="evidence" value="ECO:0007669"/>
    <property type="project" value="UniProtKB-KW"/>
</dbReference>
<evidence type="ECO:0000256" key="15">
    <source>
        <dbReference type="ARBA" id="ARBA00024015"/>
    </source>
</evidence>
<dbReference type="GO" id="GO:0016020">
    <property type="term" value="C:membrane"/>
    <property type="evidence" value="ECO:0007669"/>
    <property type="project" value="UniProtKB-SubCell"/>
</dbReference>
<dbReference type="PANTHER" id="PTHR32523:SF8">
    <property type="entry name" value="DOLICHOL KINASE"/>
    <property type="match status" value="1"/>
</dbReference>
<evidence type="ECO:0000256" key="3">
    <source>
        <dbReference type="ARBA" id="ARBA00010794"/>
    </source>
</evidence>
<accession>A0AAD5MDD7</accession>
<dbReference type="PROSITE" id="PS50865">
    <property type="entry name" value="ZF_MYND_2"/>
    <property type="match status" value="1"/>
</dbReference>
<comment type="catalytic activity">
    <reaction evidence="17">
        <text>phytol + CTP = phytyl phosphate + CDP + H(+)</text>
        <dbReference type="Rhea" id="RHEA:38055"/>
        <dbReference type="ChEBI" id="CHEBI:15378"/>
        <dbReference type="ChEBI" id="CHEBI:17327"/>
        <dbReference type="ChEBI" id="CHEBI:37563"/>
        <dbReference type="ChEBI" id="CHEBI:58069"/>
        <dbReference type="ChEBI" id="CHEBI:75483"/>
        <dbReference type="EC" id="2.7.1.182"/>
    </reaction>
</comment>
<proteinExistence type="inferred from homology"/>
<comment type="pathway">
    <text evidence="15">Cofactor biosynthesis; tocopherol biosynthesis.</text>
</comment>
<keyword evidence="19" id="KW-0802">TPR repeat</keyword>
<evidence type="ECO:0000256" key="2">
    <source>
        <dbReference type="ARBA" id="ARBA00004229"/>
    </source>
</evidence>
<dbReference type="Gene3D" id="6.10.140.2220">
    <property type="match status" value="1"/>
</dbReference>
<evidence type="ECO:0000256" key="13">
    <source>
        <dbReference type="ARBA" id="ARBA00022989"/>
    </source>
</evidence>
<keyword evidence="6" id="KW-0808">Transferase</keyword>
<keyword evidence="10" id="KW-0418">Kinase</keyword>
<dbReference type="Gene3D" id="1.25.40.10">
    <property type="entry name" value="Tetratricopeptide repeat domain"/>
    <property type="match status" value="1"/>
</dbReference>
<protein>
    <recommendedName>
        <fullName evidence="16">phytol kinase</fullName>
        <ecNumber evidence="16">2.7.1.182</ecNumber>
    </recommendedName>
</protein>
<dbReference type="PROSITE" id="PS01360">
    <property type="entry name" value="ZF_MYND_1"/>
    <property type="match status" value="1"/>
</dbReference>
<feature type="repeat" description="TPR" evidence="19">
    <location>
        <begin position="77"/>
        <end position="110"/>
    </location>
</feature>
<evidence type="ECO:0000256" key="6">
    <source>
        <dbReference type="ARBA" id="ARBA00022679"/>
    </source>
</evidence>
<dbReference type="PANTHER" id="PTHR32523">
    <property type="entry name" value="PHYTOL KINASE 1, CHLOROPLASTIC"/>
    <property type="match status" value="1"/>
</dbReference>
<keyword evidence="22" id="KW-1185">Reference proteome</keyword>
<evidence type="ECO:0000256" key="14">
    <source>
        <dbReference type="ARBA" id="ARBA00023136"/>
    </source>
</evidence>
<keyword evidence="12" id="KW-0809">Transit peptide</keyword>
<evidence type="ECO:0000259" key="20">
    <source>
        <dbReference type="PROSITE" id="PS50865"/>
    </source>
</evidence>
<evidence type="ECO:0000256" key="16">
    <source>
        <dbReference type="ARBA" id="ARBA00039024"/>
    </source>
</evidence>
<evidence type="ECO:0000256" key="5">
    <source>
        <dbReference type="ARBA" id="ARBA00022640"/>
    </source>
</evidence>
<evidence type="ECO:0000256" key="17">
    <source>
        <dbReference type="ARBA" id="ARBA00048889"/>
    </source>
</evidence>